<sequence>MTETPGIETTPERIGERFWPRVQITGFCWEWSAGHDQKGYGYFYVGKTTLRAEEWEKRHYDFHTECLLALVEGEIERSTT</sequence>
<comment type="caution">
    <text evidence="1">The sequence shown here is derived from an EMBL/GenBank/DDBJ whole genome shotgun (WGS) entry which is preliminary data.</text>
</comment>
<gene>
    <name evidence="1" type="ORF">HDG69_002784</name>
</gene>
<reference evidence="1 2" key="1">
    <citation type="submission" date="2020-05" db="EMBL/GenBank/DDBJ databases">
        <title>Genomic Encyclopedia of Type Strains, Phase III (KMG-III): the genomes of soil and plant-associated and newly described type strains.</title>
        <authorList>
            <person name="Whitman W."/>
        </authorList>
    </citation>
    <scope>NUCLEOTIDE SEQUENCE [LARGE SCALE GENOMIC DNA]</scope>
    <source>
        <strain evidence="1 2">KCTC 19046</strain>
    </source>
</reference>
<evidence type="ECO:0000313" key="2">
    <source>
        <dbReference type="Proteomes" id="UP000757540"/>
    </source>
</evidence>
<dbReference type="RefSeq" id="WP_171784411.1">
    <property type="nucleotide sequence ID" value="NZ_BAAAML010000012.1"/>
</dbReference>
<evidence type="ECO:0000313" key="1">
    <source>
        <dbReference type="EMBL" id="NOV98199.1"/>
    </source>
</evidence>
<dbReference type="Proteomes" id="UP000757540">
    <property type="component" value="Unassembled WGS sequence"/>
</dbReference>
<protein>
    <submittedName>
        <fullName evidence="1">Uncharacterized protein</fullName>
    </submittedName>
</protein>
<dbReference type="EMBL" id="JABEZU010000003">
    <property type="protein sequence ID" value="NOV98199.1"/>
    <property type="molecule type" value="Genomic_DNA"/>
</dbReference>
<accession>A0ABX2A6C8</accession>
<organism evidence="1 2">
    <name type="scientific">Isoptericola halotolerans</name>
    <dbReference type="NCBI Taxonomy" id="300560"/>
    <lineage>
        <taxon>Bacteria</taxon>
        <taxon>Bacillati</taxon>
        <taxon>Actinomycetota</taxon>
        <taxon>Actinomycetes</taxon>
        <taxon>Micrococcales</taxon>
        <taxon>Promicromonosporaceae</taxon>
        <taxon>Isoptericola</taxon>
    </lineage>
</organism>
<name>A0ABX2A6C8_9MICO</name>
<keyword evidence="2" id="KW-1185">Reference proteome</keyword>
<proteinExistence type="predicted"/>